<reference evidence="3 4" key="1">
    <citation type="journal article" date="2018" name="Genome Biol. Evol.">
        <title>Multiple Roots of Fruiting Body Formation in Amoebozoa.</title>
        <authorList>
            <person name="Hillmann F."/>
            <person name="Forbes G."/>
            <person name="Novohradska S."/>
            <person name="Ferling I."/>
            <person name="Riege K."/>
            <person name="Groth M."/>
            <person name="Westermann M."/>
            <person name="Marz M."/>
            <person name="Spaller T."/>
            <person name="Winckler T."/>
            <person name="Schaap P."/>
            <person name="Glockner G."/>
        </authorList>
    </citation>
    <scope>NUCLEOTIDE SEQUENCE [LARGE SCALE GENOMIC DNA]</scope>
    <source>
        <strain evidence="3 4">Jena</strain>
    </source>
</reference>
<evidence type="ECO:0000313" key="3">
    <source>
        <dbReference type="EMBL" id="PRP88688.1"/>
    </source>
</evidence>
<dbReference type="EMBL" id="MDYQ01000008">
    <property type="protein sequence ID" value="PRP88688.1"/>
    <property type="molecule type" value="Genomic_DNA"/>
</dbReference>
<keyword evidence="4" id="KW-1185">Reference proteome</keyword>
<dbReference type="SUPFAM" id="SSF50729">
    <property type="entry name" value="PH domain-like"/>
    <property type="match status" value="1"/>
</dbReference>
<dbReference type="InterPro" id="IPR051707">
    <property type="entry name" value="PI-Interact_SigTrans_Reg"/>
</dbReference>
<dbReference type="InParanoid" id="A0A2P6NXQ3"/>
<evidence type="ECO:0000256" key="1">
    <source>
        <dbReference type="SAM" id="MobiDB-lite"/>
    </source>
</evidence>
<proteinExistence type="predicted"/>
<evidence type="ECO:0000259" key="2">
    <source>
        <dbReference type="PROSITE" id="PS50003"/>
    </source>
</evidence>
<dbReference type="Gene3D" id="2.30.29.30">
    <property type="entry name" value="Pleckstrin-homology domain (PH domain)/Phosphotyrosine-binding domain (PTB)"/>
    <property type="match status" value="1"/>
</dbReference>
<protein>
    <recommendedName>
        <fullName evidence="2">PH domain-containing protein</fullName>
    </recommendedName>
</protein>
<accession>A0A2P6NXQ3</accession>
<dbReference type="FunCoup" id="A0A2P6NXQ3">
    <property type="interactions" value="3"/>
</dbReference>
<dbReference type="SMART" id="SM00233">
    <property type="entry name" value="PH"/>
    <property type="match status" value="1"/>
</dbReference>
<dbReference type="GO" id="GO:0005547">
    <property type="term" value="F:phosphatidylinositol-3,4,5-trisphosphate binding"/>
    <property type="evidence" value="ECO:0007669"/>
    <property type="project" value="UniProtKB-ARBA"/>
</dbReference>
<feature type="region of interest" description="Disordered" evidence="1">
    <location>
        <begin position="114"/>
        <end position="152"/>
    </location>
</feature>
<comment type="caution">
    <text evidence="3">The sequence shown here is derived from an EMBL/GenBank/DDBJ whole genome shotgun (WGS) entry which is preliminary data.</text>
</comment>
<organism evidence="3 4">
    <name type="scientific">Planoprotostelium fungivorum</name>
    <dbReference type="NCBI Taxonomy" id="1890364"/>
    <lineage>
        <taxon>Eukaryota</taxon>
        <taxon>Amoebozoa</taxon>
        <taxon>Evosea</taxon>
        <taxon>Variosea</taxon>
        <taxon>Cavosteliida</taxon>
        <taxon>Cavosteliaceae</taxon>
        <taxon>Planoprotostelium</taxon>
    </lineage>
</organism>
<sequence>MGKYADTAVAATSLGGGEKCGWLMKQGGNVKTWKHRYFILKGRHLYYYKNPKDTNFKGRVDLDASSSVSEGPLAQSEHAFQVNTSKRIYPLFSKGGQPQQDKREWMDAINAAIKKPERATPSSPPISGNNQQSEMTPAPVTTPARQDSPARKKLDEAKQAISFLKDKQSKVYEFWAIWFESIAPKSELMAGGAIEFYVACSADMQKLTWRTNGPQSIFIQKMVDFFWNVGAPEDEIDRLNDVGALINPVKIGSWIDMSKQGGMDGGWYFPVEIPMRLATEAADQGTAIREFAQWAESHSITTAFAVGRDMGAAPPRQTEIRFKLPGNHPEDQVKVGLNAFATFKFPPIPEAAAAVLSNAKIENSHDASVSLSVITSTEGFVRLGLLVPRPSPSDVQALCAAVGGTAKAVSDFEGSMDILPGEGPLFVEYQYLQKPFGYGVYKEGFDIVFHYRVGIEEI</sequence>
<dbReference type="InterPro" id="IPR001849">
    <property type="entry name" value="PH_domain"/>
</dbReference>
<dbReference type="InterPro" id="IPR011993">
    <property type="entry name" value="PH-like_dom_sf"/>
</dbReference>
<dbReference type="PANTHER" id="PTHR14336">
    <property type="entry name" value="TANDEM PH DOMAIN CONTAINING PROTEIN"/>
    <property type="match status" value="1"/>
</dbReference>
<feature type="domain" description="PH" evidence="2">
    <location>
        <begin position="16"/>
        <end position="114"/>
    </location>
</feature>
<dbReference type="PROSITE" id="PS50003">
    <property type="entry name" value="PH_DOMAIN"/>
    <property type="match status" value="1"/>
</dbReference>
<dbReference type="AlphaFoldDB" id="A0A2P6NXQ3"/>
<gene>
    <name evidence="3" type="ORF">PROFUN_02784</name>
</gene>
<dbReference type="OrthoDB" id="63267at2759"/>
<feature type="compositionally biased region" description="Polar residues" evidence="1">
    <location>
        <begin position="125"/>
        <end position="135"/>
    </location>
</feature>
<dbReference type="Pfam" id="PF00169">
    <property type="entry name" value="PH"/>
    <property type="match status" value="1"/>
</dbReference>
<name>A0A2P6NXQ3_9EUKA</name>
<evidence type="ECO:0000313" key="4">
    <source>
        <dbReference type="Proteomes" id="UP000241769"/>
    </source>
</evidence>
<dbReference type="FunFam" id="2.30.29.30:FF:000286">
    <property type="entry name" value="PH-protein kinase domain containing protein"/>
    <property type="match status" value="1"/>
</dbReference>
<dbReference type="Proteomes" id="UP000241769">
    <property type="component" value="Unassembled WGS sequence"/>
</dbReference>